<dbReference type="InterPro" id="IPR050662">
    <property type="entry name" value="Sec-metab_biosynth-thioest"/>
</dbReference>
<sequence>MPIPGNPLAYTLVYALESPRGPVLIDAGWQHDDAWAALSGGLATFGIDVADVHGVVVTHFHPDHAGLAGRVREASGAWIAMHRADAEIVRLFHSVDRTRRTGIEHDSMKRAGASASELEGFAGGGGRVDPPAIPDRELSDGDMIDLPGRKLRAIHTPGHSPGHICLHLEDADRIFTGDHVLPRITPHIGLYPYDIPDVDPLGEFLGSLARIGEMTVDEVLPAHQYRFADLPARVREIIEHHEERLTEITALLSASPTALWDVAAGLTWRHPWTEMPLEARRMATGEAAAHLRTLENRGTVRRADAGGVLSFTLAG</sequence>
<feature type="domain" description="Metallo-beta-lactamase" evidence="1">
    <location>
        <begin position="10"/>
        <end position="223"/>
    </location>
</feature>
<gene>
    <name evidence="2" type="ORF">H4W34_004348</name>
</gene>
<dbReference type="Proteomes" id="UP000627838">
    <property type="component" value="Unassembled WGS sequence"/>
</dbReference>
<dbReference type="InterPro" id="IPR036866">
    <property type="entry name" value="RibonucZ/Hydroxyglut_hydro"/>
</dbReference>
<dbReference type="SUPFAM" id="SSF56281">
    <property type="entry name" value="Metallo-hydrolase/oxidoreductase"/>
    <property type="match status" value="1"/>
</dbReference>
<dbReference type="EMBL" id="JADBDZ010000001">
    <property type="protein sequence ID" value="MBE1534515.1"/>
    <property type="molecule type" value="Genomic_DNA"/>
</dbReference>
<dbReference type="PANTHER" id="PTHR23131:SF4">
    <property type="entry name" value="METALLO-BETA-LACTAMASE SUPERFAMILY POTEIN"/>
    <property type="match status" value="1"/>
</dbReference>
<dbReference type="Pfam" id="PF00753">
    <property type="entry name" value="Lactamase_B"/>
    <property type="match status" value="1"/>
</dbReference>
<name>A0ABR9JVD9_9ACTN</name>
<dbReference type="SMART" id="SM00849">
    <property type="entry name" value="Lactamase_B"/>
    <property type="match status" value="1"/>
</dbReference>
<keyword evidence="3" id="KW-1185">Reference proteome</keyword>
<evidence type="ECO:0000313" key="3">
    <source>
        <dbReference type="Proteomes" id="UP000627838"/>
    </source>
</evidence>
<reference evidence="2 3" key="1">
    <citation type="submission" date="2020-10" db="EMBL/GenBank/DDBJ databases">
        <title>Sequencing the genomes of 1000 actinobacteria strains.</title>
        <authorList>
            <person name="Klenk H.-P."/>
        </authorList>
    </citation>
    <scope>NUCLEOTIDE SEQUENCE [LARGE SCALE GENOMIC DNA]</scope>
    <source>
        <strain evidence="2 3">DSM 46744</strain>
    </source>
</reference>
<evidence type="ECO:0000259" key="1">
    <source>
        <dbReference type="SMART" id="SM00849"/>
    </source>
</evidence>
<comment type="caution">
    <text evidence="2">The sequence shown here is derived from an EMBL/GenBank/DDBJ whole genome shotgun (WGS) entry which is preliminary data.</text>
</comment>
<dbReference type="RefSeq" id="WP_318784253.1">
    <property type="nucleotide sequence ID" value="NZ_JADBDZ010000001.1"/>
</dbReference>
<protein>
    <submittedName>
        <fullName evidence="2">Glyoxylase-like metal-dependent hydrolase (Beta-lactamase superfamily II)</fullName>
    </submittedName>
</protein>
<evidence type="ECO:0000313" key="2">
    <source>
        <dbReference type="EMBL" id="MBE1534515.1"/>
    </source>
</evidence>
<dbReference type="Gene3D" id="3.60.15.10">
    <property type="entry name" value="Ribonuclease Z/Hydroxyacylglutathione hydrolase-like"/>
    <property type="match status" value="1"/>
</dbReference>
<proteinExistence type="predicted"/>
<dbReference type="InterPro" id="IPR001279">
    <property type="entry name" value="Metallo-B-lactamas"/>
</dbReference>
<dbReference type="InterPro" id="IPR036388">
    <property type="entry name" value="WH-like_DNA-bd_sf"/>
</dbReference>
<accession>A0ABR9JVD9</accession>
<organism evidence="2 3">
    <name type="scientific">Actinomadura algeriensis</name>
    <dbReference type="NCBI Taxonomy" id="1679523"/>
    <lineage>
        <taxon>Bacteria</taxon>
        <taxon>Bacillati</taxon>
        <taxon>Actinomycetota</taxon>
        <taxon>Actinomycetes</taxon>
        <taxon>Streptosporangiales</taxon>
        <taxon>Thermomonosporaceae</taxon>
        <taxon>Actinomadura</taxon>
    </lineage>
</organism>
<dbReference type="CDD" id="cd07725">
    <property type="entry name" value="TTHA1429-like_MBL-fold"/>
    <property type="match status" value="1"/>
</dbReference>
<dbReference type="Gene3D" id="1.10.10.10">
    <property type="entry name" value="Winged helix-like DNA-binding domain superfamily/Winged helix DNA-binding domain"/>
    <property type="match status" value="1"/>
</dbReference>
<dbReference type="PANTHER" id="PTHR23131">
    <property type="entry name" value="ENDORIBONUCLEASE LACTB2"/>
    <property type="match status" value="1"/>
</dbReference>